<name>A0ABP5LC90_9ACTN</name>
<feature type="region of interest" description="Disordered" evidence="1">
    <location>
        <begin position="1"/>
        <end position="22"/>
    </location>
</feature>
<reference evidence="3" key="1">
    <citation type="journal article" date="2019" name="Int. J. Syst. Evol. Microbiol.">
        <title>The Global Catalogue of Microorganisms (GCM) 10K type strain sequencing project: providing services to taxonomists for standard genome sequencing and annotation.</title>
        <authorList>
            <consortium name="The Broad Institute Genomics Platform"/>
            <consortium name="The Broad Institute Genome Sequencing Center for Infectious Disease"/>
            <person name="Wu L."/>
            <person name="Ma J."/>
        </authorList>
    </citation>
    <scope>NUCLEOTIDE SEQUENCE [LARGE SCALE GENOMIC DNA]</scope>
    <source>
        <strain evidence="3">JCM 16022</strain>
    </source>
</reference>
<keyword evidence="3" id="KW-1185">Reference proteome</keyword>
<proteinExistence type="predicted"/>
<evidence type="ECO:0008006" key="4">
    <source>
        <dbReference type="Google" id="ProtNLM"/>
    </source>
</evidence>
<sequence>MIAAREVSHTKDPCGPGQLNGPGARHTGVTLLPRAVLVLLTVAVVAPGCSRAGTAATDPGDTRVTLSPSTARPGTAPPRTPEQVVEDPESSLLGVAVARTPAGLRVTTGWACVHPHCRHDRAIAVTDDGFVTARYVRWDRRHGERLLPGPGQESTYPARATGLTGLLPWPAASLDPGVVGVIGGGDGATLFPFMRTARSTDGGSTFTTVDVPASQGARAFGSGFVVLADGRLLALLDHWSDDRAGRPSDRWHGLYASAGRDWSAYTPVRPDFTPEPGPAPRGFSPLVSLEADPARGGVIWTRTWDGRLYVSTDGARTFEETATR</sequence>
<feature type="compositionally biased region" description="Basic and acidic residues" evidence="1">
    <location>
        <begin position="1"/>
        <end position="12"/>
    </location>
</feature>
<dbReference type="Gene3D" id="2.130.10.10">
    <property type="entry name" value="YVTN repeat-like/Quinoprotein amine dehydrogenase"/>
    <property type="match status" value="1"/>
</dbReference>
<dbReference type="Proteomes" id="UP001501771">
    <property type="component" value="Unassembled WGS sequence"/>
</dbReference>
<dbReference type="CDD" id="cd15482">
    <property type="entry name" value="Sialidase_non-viral"/>
    <property type="match status" value="1"/>
</dbReference>
<evidence type="ECO:0000313" key="2">
    <source>
        <dbReference type="EMBL" id="GAA2144850.1"/>
    </source>
</evidence>
<dbReference type="SUPFAM" id="SSF110296">
    <property type="entry name" value="Oligoxyloglucan reducing end-specific cellobiohydrolase"/>
    <property type="match status" value="1"/>
</dbReference>
<organism evidence="2 3">
    <name type="scientific">Nocardioides koreensis</name>
    <dbReference type="NCBI Taxonomy" id="433651"/>
    <lineage>
        <taxon>Bacteria</taxon>
        <taxon>Bacillati</taxon>
        <taxon>Actinomycetota</taxon>
        <taxon>Actinomycetes</taxon>
        <taxon>Propionibacteriales</taxon>
        <taxon>Nocardioidaceae</taxon>
        <taxon>Nocardioides</taxon>
    </lineage>
</organism>
<evidence type="ECO:0000256" key="1">
    <source>
        <dbReference type="SAM" id="MobiDB-lite"/>
    </source>
</evidence>
<evidence type="ECO:0000313" key="3">
    <source>
        <dbReference type="Proteomes" id="UP001501771"/>
    </source>
</evidence>
<feature type="region of interest" description="Disordered" evidence="1">
    <location>
        <begin position="50"/>
        <end position="84"/>
    </location>
</feature>
<comment type="caution">
    <text evidence="2">The sequence shown here is derived from an EMBL/GenBank/DDBJ whole genome shotgun (WGS) entry which is preliminary data.</text>
</comment>
<dbReference type="InterPro" id="IPR015943">
    <property type="entry name" value="WD40/YVTN_repeat-like_dom_sf"/>
</dbReference>
<gene>
    <name evidence="2" type="ORF">GCM10009844_18920</name>
</gene>
<protein>
    <recommendedName>
        <fullName evidence="4">Exo-alpha-sialidase</fullName>
    </recommendedName>
</protein>
<dbReference type="EMBL" id="BAAAQR010000004">
    <property type="protein sequence ID" value="GAA2144850.1"/>
    <property type="molecule type" value="Genomic_DNA"/>
</dbReference>
<accession>A0ABP5LC90</accession>